<gene>
    <name evidence="10" type="ORF">SAMN05444380_1102</name>
</gene>
<dbReference type="InterPro" id="IPR001478">
    <property type="entry name" value="PDZ"/>
</dbReference>
<dbReference type="InterPro" id="IPR011782">
    <property type="entry name" value="Pept_S1C_Do"/>
</dbReference>
<dbReference type="NCBIfam" id="TIGR02037">
    <property type="entry name" value="degP_htrA_DO"/>
    <property type="match status" value="1"/>
</dbReference>
<dbReference type="InParanoid" id="A0A1I1ZVP2"/>
<dbReference type="InterPro" id="IPR036034">
    <property type="entry name" value="PDZ_sf"/>
</dbReference>
<proteinExistence type="inferred from homology"/>
<sequence>MNTKKIFTLFSVSVLSAFVAVVAYSYIVKPEPTVVEVPRAVYPAAQYMSIPASSSQKGQLPDLTVAAEKSVHSVVHVKTVSTQTTNYSGNPLYDFFFGPGIPMPKQQPVMGSGSGVIITSDGYIVTNNHVIEDATNIEVTLNDNRTFKATLVGTDPATDIALLKIDAKDLPYLEYGNSDALKIGEWVLAVGNPFNLTSTVTAGIVSAKSRNINIIRQGQGKLGIESFIQTDAAVNPGNSGGALVNTSGQLVGINTAIASQTGSYTGYSFAVPVSIVKKVVADLMEYGQVQRAVLGVSIRDVDSELNEELNLGTTQGAYVVEVVSGSGAEEAGIKEGDVIIQVENEAVTKVSELQEKISRHRPGDKVNVTVIRNGKKKDFIVTLRNIYGSTDVVKADKPFNLLGASFEEVPRKEKMRLGISHGIKVTKVMPGKFREVGIKEGYIITKANRVPINSIEDFRKVVEMVEDGLFLSGIYPNGQVAYYAINLDY</sequence>
<feature type="domain" description="PDZ" evidence="9">
    <location>
        <begin position="283"/>
        <end position="374"/>
    </location>
</feature>
<dbReference type="SUPFAM" id="SSF50156">
    <property type="entry name" value="PDZ domain-like"/>
    <property type="match status" value="2"/>
</dbReference>
<dbReference type="Gene3D" id="2.40.10.120">
    <property type="match status" value="1"/>
</dbReference>
<dbReference type="EMBL" id="FONA01000010">
    <property type="protein sequence ID" value="SFE34620.1"/>
    <property type="molecule type" value="Genomic_DNA"/>
</dbReference>
<evidence type="ECO:0000256" key="2">
    <source>
        <dbReference type="ARBA" id="ARBA00022670"/>
    </source>
</evidence>
<keyword evidence="4" id="KW-0677">Repeat</keyword>
<feature type="active site" description="Charge relay system" evidence="7">
    <location>
        <position position="159"/>
    </location>
</feature>
<reference evidence="10 11" key="1">
    <citation type="submission" date="2016-10" db="EMBL/GenBank/DDBJ databases">
        <authorList>
            <person name="de Groot N.N."/>
        </authorList>
    </citation>
    <scope>NUCLEOTIDE SEQUENCE [LARGE SCALE GENOMIC DNA]</scope>
    <source>
        <strain evidence="10 11">DSM 19012</strain>
    </source>
</reference>
<evidence type="ECO:0000256" key="6">
    <source>
        <dbReference type="ARBA" id="ARBA00022825"/>
    </source>
</evidence>
<evidence type="ECO:0000256" key="4">
    <source>
        <dbReference type="ARBA" id="ARBA00022737"/>
    </source>
</evidence>
<dbReference type="FunFam" id="2.40.10.10:FF:000001">
    <property type="entry name" value="Periplasmic serine protease DegS"/>
    <property type="match status" value="1"/>
</dbReference>
<dbReference type="GO" id="GO:0006508">
    <property type="term" value="P:proteolysis"/>
    <property type="evidence" value="ECO:0007669"/>
    <property type="project" value="UniProtKB-KW"/>
</dbReference>
<dbReference type="AlphaFoldDB" id="A0A1I1ZVP2"/>
<dbReference type="PRINTS" id="PR00834">
    <property type="entry name" value="PROTEASES2C"/>
</dbReference>
<dbReference type="PANTHER" id="PTHR22939">
    <property type="entry name" value="SERINE PROTEASE FAMILY S1C HTRA-RELATED"/>
    <property type="match status" value="1"/>
</dbReference>
<feature type="binding site" evidence="8">
    <location>
        <position position="129"/>
    </location>
    <ligand>
        <name>substrate</name>
    </ligand>
</feature>
<dbReference type="Proteomes" id="UP000181976">
    <property type="component" value="Unassembled WGS sequence"/>
</dbReference>
<dbReference type="InterPro" id="IPR001940">
    <property type="entry name" value="Peptidase_S1C"/>
</dbReference>
<organism evidence="10 11">
    <name type="scientific">Thermophagus xiamenensis</name>
    <dbReference type="NCBI Taxonomy" id="385682"/>
    <lineage>
        <taxon>Bacteria</taxon>
        <taxon>Pseudomonadati</taxon>
        <taxon>Bacteroidota</taxon>
        <taxon>Bacteroidia</taxon>
        <taxon>Marinilabiliales</taxon>
        <taxon>Marinilabiliaceae</taxon>
        <taxon>Thermophagus</taxon>
    </lineage>
</organism>
<dbReference type="FunCoup" id="A0A1I1ZVP2">
    <property type="interactions" value="452"/>
</dbReference>
<keyword evidence="6" id="KW-0720">Serine protease</keyword>
<evidence type="ECO:0000259" key="9">
    <source>
        <dbReference type="PROSITE" id="PS50106"/>
    </source>
</evidence>
<evidence type="ECO:0000256" key="5">
    <source>
        <dbReference type="ARBA" id="ARBA00022801"/>
    </source>
</evidence>
<dbReference type="Pfam" id="PF13365">
    <property type="entry name" value="Trypsin_2"/>
    <property type="match status" value="1"/>
</dbReference>
<name>A0A1I1ZVP2_9BACT</name>
<dbReference type="PROSITE" id="PS50106">
    <property type="entry name" value="PDZ"/>
    <property type="match status" value="1"/>
</dbReference>
<evidence type="ECO:0000256" key="7">
    <source>
        <dbReference type="PIRSR" id="PIRSR611782-1"/>
    </source>
</evidence>
<evidence type="ECO:0000313" key="10">
    <source>
        <dbReference type="EMBL" id="SFE34620.1"/>
    </source>
</evidence>
<dbReference type="STRING" id="385682.SAMN05444380_1102"/>
<dbReference type="PANTHER" id="PTHR22939:SF129">
    <property type="entry name" value="SERINE PROTEASE HTRA2, MITOCHONDRIAL"/>
    <property type="match status" value="1"/>
</dbReference>
<dbReference type="Pfam" id="PF13180">
    <property type="entry name" value="PDZ_2"/>
    <property type="match status" value="1"/>
</dbReference>
<dbReference type="InterPro" id="IPR009003">
    <property type="entry name" value="Peptidase_S1_PA"/>
</dbReference>
<dbReference type="RefSeq" id="WP_010527134.1">
    <property type="nucleotide sequence ID" value="NZ_AFSL01000035.1"/>
</dbReference>
<keyword evidence="3" id="KW-0732">Signal</keyword>
<feature type="binding site" evidence="8">
    <location>
        <begin position="237"/>
        <end position="239"/>
    </location>
    <ligand>
        <name>substrate</name>
    </ligand>
</feature>
<keyword evidence="2 10" id="KW-0645">Protease</keyword>
<evidence type="ECO:0000256" key="8">
    <source>
        <dbReference type="PIRSR" id="PIRSR611782-2"/>
    </source>
</evidence>
<protein>
    <submittedName>
        <fullName evidence="10">Do/DeqQ family serine protease</fullName>
    </submittedName>
</protein>
<evidence type="ECO:0000256" key="1">
    <source>
        <dbReference type="ARBA" id="ARBA00010541"/>
    </source>
</evidence>
<accession>A0A1I1ZVP2</accession>
<keyword evidence="5" id="KW-0378">Hydrolase</keyword>
<evidence type="ECO:0000313" key="11">
    <source>
        <dbReference type="Proteomes" id="UP000181976"/>
    </source>
</evidence>
<feature type="active site" description="Charge relay system" evidence="7">
    <location>
        <position position="239"/>
    </location>
</feature>
<dbReference type="Gene3D" id="2.30.42.10">
    <property type="match status" value="2"/>
</dbReference>
<dbReference type="SMART" id="SM00228">
    <property type="entry name" value="PDZ"/>
    <property type="match status" value="2"/>
</dbReference>
<keyword evidence="11" id="KW-1185">Reference proteome</keyword>
<dbReference type="SUPFAM" id="SSF50494">
    <property type="entry name" value="Trypsin-like serine proteases"/>
    <property type="match status" value="1"/>
</dbReference>
<dbReference type="GO" id="GO:0004252">
    <property type="term" value="F:serine-type endopeptidase activity"/>
    <property type="evidence" value="ECO:0007669"/>
    <property type="project" value="InterPro"/>
</dbReference>
<comment type="similarity">
    <text evidence="1">Belongs to the peptidase S1C family.</text>
</comment>
<dbReference type="eggNOG" id="COG0265">
    <property type="taxonomic scope" value="Bacteria"/>
</dbReference>
<dbReference type="Pfam" id="PF00595">
    <property type="entry name" value="PDZ"/>
    <property type="match status" value="1"/>
</dbReference>
<dbReference type="OrthoDB" id="9758917at2"/>
<evidence type="ECO:0000256" key="3">
    <source>
        <dbReference type="ARBA" id="ARBA00022729"/>
    </source>
</evidence>
<feature type="active site" description="Charge relay system" evidence="7">
    <location>
        <position position="129"/>
    </location>
</feature>
<feature type="binding site" evidence="8">
    <location>
        <position position="159"/>
    </location>
    <ligand>
        <name>substrate</name>
    </ligand>
</feature>